<dbReference type="InterPro" id="IPR008767">
    <property type="entry name" value="Phage_SPP1_head-tail_adaptor"/>
</dbReference>
<dbReference type="EMBL" id="CAAHCQ010000004">
    <property type="protein sequence ID" value="VGL61809.1"/>
    <property type="molecule type" value="Genomic_DNA"/>
</dbReference>
<dbReference type="InterPro" id="IPR038666">
    <property type="entry name" value="SSP1_head-tail_sf"/>
</dbReference>
<dbReference type="RefSeq" id="WP_032730691.1">
    <property type="nucleotide sequence ID" value="NZ_BIKN01000025.1"/>
</dbReference>
<evidence type="ECO:0000313" key="1">
    <source>
        <dbReference type="EMBL" id="VGL61809.1"/>
    </source>
</evidence>
<dbReference type="Gene3D" id="2.40.10.270">
    <property type="entry name" value="Bacteriophage SPP1 head-tail adaptor protein"/>
    <property type="match status" value="1"/>
</dbReference>
<organism evidence="1">
    <name type="scientific">Klebsiella pneumoniae</name>
    <dbReference type="NCBI Taxonomy" id="573"/>
    <lineage>
        <taxon>Bacteria</taxon>
        <taxon>Pseudomonadati</taxon>
        <taxon>Pseudomonadota</taxon>
        <taxon>Gammaproteobacteria</taxon>
        <taxon>Enterobacterales</taxon>
        <taxon>Enterobacteriaceae</taxon>
        <taxon>Klebsiella/Raoultella group</taxon>
        <taxon>Klebsiella</taxon>
        <taxon>Klebsiella pneumoniae complex</taxon>
    </lineage>
</organism>
<sequence length="112" mass="12408">MEPGRFVHRVVIMNFSTTRTPSGQPVEQWLEGKTISAEVKGISGRELLSAGAEQADATIRVWTRYHHEITARSRLKVLTGPFKDAILNVTGPPVPDIKGTRLEILCKQGTEK</sequence>
<gene>
    <name evidence="1" type="ORF">SAMEA4873649_02405</name>
</gene>
<protein>
    <submittedName>
        <fullName evidence="1">Head-tail adaptor protein</fullName>
    </submittedName>
</protein>
<dbReference type="Pfam" id="PF05521">
    <property type="entry name" value="Phage_HCP"/>
    <property type="match status" value="1"/>
</dbReference>
<proteinExistence type="predicted"/>
<dbReference type="AlphaFoldDB" id="A0A486NQP1"/>
<reference evidence="1" key="1">
    <citation type="submission" date="2019-03" db="EMBL/GenBank/DDBJ databases">
        <authorList>
            <consortium name="Pathogen Informatics"/>
        </authorList>
    </citation>
    <scope>NUCLEOTIDE SEQUENCE</scope>
    <source>
        <strain evidence="1">5012STDY7626447</strain>
    </source>
</reference>
<dbReference type="NCBIfam" id="TIGR01563">
    <property type="entry name" value="gp16_SPP1"/>
    <property type="match status" value="1"/>
</dbReference>
<accession>A0A486NQP1</accession>
<name>A0A486NQP1_KLEPN</name>